<feature type="compositionally biased region" description="Basic and acidic residues" evidence="4">
    <location>
        <begin position="125"/>
        <end position="143"/>
    </location>
</feature>
<evidence type="ECO:0000256" key="1">
    <source>
        <dbReference type="ARBA" id="ARBA00002844"/>
    </source>
</evidence>
<feature type="compositionally biased region" description="Polar residues" evidence="4">
    <location>
        <begin position="106"/>
        <end position="124"/>
    </location>
</feature>
<protein>
    <submittedName>
        <fullName evidence="5">Jg5748 protein</fullName>
    </submittedName>
</protein>
<dbReference type="Pfam" id="PF02827">
    <property type="entry name" value="PKI"/>
    <property type="match status" value="2"/>
</dbReference>
<evidence type="ECO:0000313" key="5">
    <source>
        <dbReference type="EMBL" id="CAH2267811.1"/>
    </source>
</evidence>
<comment type="caution">
    <text evidence="5">The sequence shown here is derived from an EMBL/GenBank/DDBJ whole genome shotgun (WGS) entry which is preliminary data.</text>
</comment>
<comment type="function">
    <text evidence="1">Extremely potent competitive inhibitor of cAMP-dependent protein kinase activity, this protein interacts with the catalytic subunit of the enzyme after the cAMP-induced dissociation of its regulatory chains.</text>
</comment>
<dbReference type="OrthoDB" id="6380180at2759"/>
<feature type="compositionally biased region" description="Basic and acidic residues" evidence="4">
    <location>
        <begin position="67"/>
        <end position="77"/>
    </location>
</feature>
<dbReference type="Proteomes" id="UP000838756">
    <property type="component" value="Unassembled WGS sequence"/>
</dbReference>
<comment type="similarity">
    <text evidence="2">Belongs to the PKI family.</text>
</comment>
<dbReference type="AlphaFoldDB" id="A0A8S4SKT7"/>
<organism evidence="5 6">
    <name type="scientific">Pararge aegeria aegeria</name>
    <dbReference type="NCBI Taxonomy" id="348720"/>
    <lineage>
        <taxon>Eukaryota</taxon>
        <taxon>Metazoa</taxon>
        <taxon>Ecdysozoa</taxon>
        <taxon>Arthropoda</taxon>
        <taxon>Hexapoda</taxon>
        <taxon>Insecta</taxon>
        <taxon>Pterygota</taxon>
        <taxon>Neoptera</taxon>
        <taxon>Endopterygota</taxon>
        <taxon>Lepidoptera</taxon>
        <taxon>Glossata</taxon>
        <taxon>Ditrysia</taxon>
        <taxon>Papilionoidea</taxon>
        <taxon>Nymphalidae</taxon>
        <taxon>Satyrinae</taxon>
        <taxon>Satyrini</taxon>
        <taxon>Parargina</taxon>
        <taxon>Pararge</taxon>
    </lineage>
</organism>
<evidence type="ECO:0000256" key="3">
    <source>
        <dbReference type="ARBA" id="ARBA00023013"/>
    </source>
</evidence>
<feature type="region of interest" description="Disordered" evidence="4">
    <location>
        <begin position="67"/>
        <end position="143"/>
    </location>
</feature>
<dbReference type="GO" id="GO:0004862">
    <property type="term" value="F:cAMP-dependent protein kinase inhibitor activity"/>
    <property type="evidence" value="ECO:0007669"/>
    <property type="project" value="InterPro"/>
</dbReference>
<name>A0A8S4SKT7_9NEOP</name>
<reference evidence="5" key="1">
    <citation type="submission" date="2022-03" db="EMBL/GenBank/DDBJ databases">
        <authorList>
            <person name="Lindestad O."/>
        </authorList>
    </citation>
    <scope>NUCLEOTIDE SEQUENCE</scope>
</reference>
<dbReference type="PANTHER" id="PTHR15416">
    <property type="entry name" value="CAMP-DEPENDENT PROTEIN KINASE INHIBITOR/PKI"/>
    <property type="match status" value="1"/>
</dbReference>
<keyword evidence="3" id="KW-0649">Protein kinase inhibitor</keyword>
<gene>
    <name evidence="5" type="primary">jg5748</name>
    <name evidence="5" type="ORF">PAEG_LOCUS26294</name>
</gene>
<evidence type="ECO:0000256" key="4">
    <source>
        <dbReference type="SAM" id="MobiDB-lite"/>
    </source>
</evidence>
<sequence>MMAIMQDRNSEEVPREFLETGRTGRRNAMPDILHPQGAEMTTADLPSRLQQLVTTVLRMMAIMQDRNSEEVPREFLETGRTGRRNAMPDILHPQGAEMTTADLPSRLQQLVTTDPDNPQPGTSKTDIDSSKVDESTGKKDSCS</sequence>
<evidence type="ECO:0000313" key="6">
    <source>
        <dbReference type="Proteomes" id="UP000838756"/>
    </source>
</evidence>
<dbReference type="InterPro" id="IPR004171">
    <property type="entry name" value="cAMP_dep_PKI"/>
</dbReference>
<accession>A0A8S4SKT7</accession>
<evidence type="ECO:0000256" key="2">
    <source>
        <dbReference type="ARBA" id="ARBA00006393"/>
    </source>
</evidence>
<proteinExistence type="inferred from homology"/>
<dbReference type="EMBL" id="CAKXAJ010026402">
    <property type="protein sequence ID" value="CAH2267811.1"/>
    <property type="molecule type" value="Genomic_DNA"/>
</dbReference>
<keyword evidence="6" id="KW-1185">Reference proteome</keyword>